<keyword evidence="2" id="KW-1185">Reference proteome</keyword>
<gene>
    <name evidence="1" type="ORF">NCTC11532_02024</name>
</gene>
<dbReference type="EMBL" id="UGPB01000001">
    <property type="protein sequence ID" value="STY29822.1"/>
    <property type="molecule type" value="Genomic_DNA"/>
</dbReference>
<sequence>MNRLNMETNNLPEQGIEEIKKSSTDWLTYIEKHPVQTLLFAVVGYFAVKGLNK</sequence>
<dbReference type="AlphaFoldDB" id="A0A378LVG2"/>
<evidence type="ECO:0000313" key="1">
    <source>
        <dbReference type="EMBL" id="STY29822.1"/>
    </source>
</evidence>
<proteinExistence type="predicted"/>
<evidence type="ECO:0000313" key="2">
    <source>
        <dbReference type="Proteomes" id="UP000255297"/>
    </source>
</evidence>
<dbReference type="Proteomes" id="UP000255297">
    <property type="component" value="Unassembled WGS sequence"/>
</dbReference>
<accession>A0A378LVG2</accession>
<name>A0A378LVG2_9GAMM</name>
<dbReference type="RefSeq" id="WP_154659366.1">
    <property type="nucleotide sequence ID" value="NZ_CAAAIS010000001.1"/>
</dbReference>
<reference evidence="1 2" key="1">
    <citation type="submission" date="2018-06" db="EMBL/GenBank/DDBJ databases">
        <authorList>
            <consortium name="Pathogen Informatics"/>
            <person name="Doyle S."/>
        </authorList>
    </citation>
    <scope>NUCLEOTIDE SEQUENCE [LARGE SCALE GENOMIC DNA]</scope>
    <source>
        <strain evidence="1 2">NCTC11532</strain>
    </source>
</reference>
<protein>
    <submittedName>
        <fullName evidence="1">Uncharacterized protein</fullName>
    </submittedName>
</protein>
<organism evidence="1 2">
    <name type="scientific">Legionella wadsworthii</name>
    <dbReference type="NCBI Taxonomy" id="28088"/>
    <lineage>
        <taxon>Bacteria</taxon>
        <taxon>Pseudomonadati</taxon>
        <taxon>Pseudomonadota</taxon>
        <taxon>Gammaproteobacteria</taxon>
        <taxon>Legionellales</taxon>
        <taxon>Legionellaceae</taxon>
        <taxon>Legionella</taxon>
    </lineage>
</organism>